<evidence type="ECO:0000256" key="5">
    <source>
        <dbReference type="ARBA" id="ARBA00023284"/>
    </source>
</evidence>
<name>A0ABP5DWE0_9PSEU</name>
<reference evidence="10" key="1">
    <citation type="journal article" date="2019" name="Int. J. Syst. Evol. Microbiol.">
        <title>The Global Catalogue of Microorganisms (GCM) 10K type strain sequencing project: providing services to taxonomists for standard genome sequencing and annotation.</title>
        <authorList>
            <consortium name="The Broad Institute Genomics Platform"/>
            <consortium name="The Broad Institute Genome Sequencing Center for Infectious Disease"/>
            <person name="Wu L."/>
            <person name="Ma J."/>
        </authorList>
    </citation>
    <scope>NUCLEOTIDE SEQUENCE [LARGE SCALE GENOMIC DNA]</scope>
    <source>
        <strain evidence="10">JCM 14545</strain>
    </source>
</reference>
<evidence type="ECO:0000256" key="2">
    <source>
        <dbReference type="ARBA" id="ARBA00022729"/>
    </source>
</evidence>
<feature type="region of interest" description="Disordered" evidence="6">
    <location>
        <begin position="1"/>
        <end position="23"/>
    </location>
</feature>
<accession>A0ABP5DWE0</accession>
<feature type="transmembrane region" description="Helical" evidence="7">
    <location>
        <begin position="33"/>
        <end position="53"/>
    </location>
</feature>
<dbReference type="PANTHER" id="PTHR13887">
    <property type="entry name" value="GLUTATHIONE S-TRANSFERASE KAPPA"/>
    <property type="match status" value="1"/>
</dbReference>
<evidence type="ECO:0000256" key="1">
    <source>
        <dbReference type="ARBA" id="ARBA00005791"/>
    </source>
</evidence>
<evidence type="ECO:0000256" key="6">
    <source>
        <dbReference type="SAM" id="MobiDB-lite"/>
    </source>
</evidence>
<dbReference type="InterPro" id="IPR036249">
    <property type="entry name" value="Thioredoxin-like_sf"/>
</dbReference>
<evidence type="ECO:0000259" key="8">
    <source>
        <dbReference type="Pfam" id="PF13462"/>
    </source>
</evidence>
<evidence type="ECO:0000313" key="10">
    <source>
        <dbReference type="Proteomes" id="UP001501116"/>
    </source>
</evidence>
<protein>
    <submittedName>
        <fullName evidence="9">Thioredoxin domain-containing protein</fullName>
    </submittedName>
</protein>
<evidence type="ECO:0000256" key="4">
    <source>
        <dbReference type="ARBA" id="ARBA00023157"/>
    </source>
</evidence>
<dbReference type="EMBL" id="BAAANN010000042">
    <property type="protein sequence ID" value="GAA1985668.1"/>
    <property type="molecule type" value="Genomic_DNA"/>
</dbReference>
<proteinExistence type="inferred from homology"/>
<comment type="caution">
    <text evidence="9">The sequence shown here is derived from an EMBL/GenBank/DDBJ whole genome shotgun (WGS) entry which is preliminary data.</text>
</comment>
<keyword evidence="7" id="KW-0812">Transmembrane</keyword>
<gene>
    <name evidence="9" type="ORF">GCM10009754_74190</name>
</gene>
<dbReference type="Pfam" id="PF13462">
    <property type="entry name" value="Thioredoxin_4"/>
    <property type="match status" value="1"/>
</dbReference>
<organism evidence="9 10">
    <name type="scientific">Amycolatopsis minnesotensis</name>
    <dbReference type="NCBI Taxonomy" id="337894"/>
    <lineage>
        <taxon>Bacteria</taxon>
        <taxon>Bacillati</taxon>
        <taxon>Actinomycetota</taxon>
        <taxon>Actinomycetes</taxon>
        <taxon>Pseudonocardiales</taxon>
        <taxon>Pseudonocardiaceae</taxon>
        <taxon>Amycolatopsis</taxon>
    </lineage>
</organism>
<evidence type="ECO:0000256" key="7">
    <source>
        <dbReference type="SAM" id="Phobius"/>
    </source>
</evidence>
<dbReference type="InterPro" id="IPR012336">
    <property type="entry name" value="Thioredoxin-like_fold"/>
</dbReference>
<sequence>MGGAERTARKQRQQKAARRAVAQARGGDANKKMIVAVIGIVVLAAVVIGGVLWTNSSKNTTAGQDVTPQTDRVVGGQVVEKRDGAVVLVGKPGVKQVVDVYADFLCPACGQFQELYGKKIEDKVNNGELGVRYHMVPFLNKNSDPPGYSLESANAALVAADFGKFTPFHDSLFKDQPEEGKRGYDKAQLIKLGQGLGITDPKFAEGVNGGSYEKQLIDDFSKTVNDPNFKGTPTVVYNGARVEYGDPGWLDKMLGAGKG</sequence>
<keyword evidence="3" id="KW-0560">Oxidoreductase</keyword>
<evidence type="ECO:0000313" key="9">
    <source>
        <dbReference type="EMBL" id="GAA1985668.1"/>
    </source>
</evidence>
<dbReference type="Gene3D" id="3.40.30.10">
    <property type="entry name" value="Glutaredoxin"/>
    <property type="match status" value="1"/>
</dbReference>
<dbReference type="SUPFAM" id="SSF52833">
    <property type="entry name" value="Thioredoxin-like"/>
    <property type="match status" value="1"/>
</dbReference>
<feature type="domain" description="Thioredoxin-like fold" evidence="8">
    <location>
        <begin position="87"/>
        <end position="243"/>
    </location>
</feature>
<dbReference type="PANTHER" id="PTHR13887:SF14">
    <property type="entry name" value="DISULFIDE BOND FORMATION PROTEIN D"/>
    <property type="match status" value="1"/>
</dbReference>
<dbReference type="RefSeq" id="WP_344429741.1">
    <property type="nucleotide sequence ID" value="NZ_BAAANN010000042.1"/>
</dbReference>
<feature type="compositionally biased region" description="Basic residues" evidence="6">
    <location>
        <begin position="9"/>
        <end position="18"/>
    </location>
</feature>
<keyword evidence="7" id="KW-1133">Transmembrane helix</keyword>
<keyword evidence="5" id="KW-0676">Redox-active center</keyword>
<dbReference type="Proteomes" id="UP001501116">
    <property type="component" value="Unassembled WGS sequence"/>
</dbReference>
<keyword evidence="10" id="KW-1185">Reference proteome</keyword>
<dbReference type="CDD" id="cd02972">
    <property type="entry name" value="DsbA_family"/>
    <property type="match status" value="1"/>
</dbReference>
<keyword evidence="2" id="KW-0732">Signal</keyword>
<keyword evidence="4" id="KW-1015">Disulfide bond</keyword>
<keyword evidence="7" id="KW-0472">Membrane</keyword>
<comment type="similarity">
    <text evidence="1">Belongs to the thioredoxin family. DsbA subfamily.</text>
</comment>
<evidence type="ECO:0000256" key="3">
    <source>
        <dbReference type="ARBA" id="ARBA00023002"/>
    </source>
</evidence>